<dbReference type="Proteomes" id="UP000774130">
    <property type="component" value="Unassembled WGS sequence"/>
</dbReference>
<sequence length="133" mass="15931">MILFIERMSFVNSFSPMLLLWYIFPVIVFFASNYLYTTLHLRDRFNIRIPDITVPFLIIGMHEISKLTYGLSILPYILLTILCIGIAVVIFQAIRYREILYRRFFKMFWRLAFLVSFLMYFVVIIASIVSFFI</sequence>
<feature type="transmembrane region" description="Helical" evidence="1">
    <location>
        <begin position="108"/>
        <end position="132"/>
    </location>
</feature>
<evidence type="ECO:0000313" key="2">
    <source>
        <dbReference type="EMBL" id="MBV7389809.1"/>
    </source>
</evidence>
<feature type="transmembrane region" description="Helical" evidence="1">
    <location>
        <begin position="73"/>
        <end position="96"/>
    </location>
</feature>
<comment type="caution">
    <text evidence="2">The sequence shown here is derived from an EMBL/GenBank/DDBJ whole genome shotgun (WGS) entry which is preliminary data.</text>
</comment>
<reference evidence="2 3" key="1">
    <citation type="submission" date="2021-06" db="EMBL/GenBank/DDBJ databases">
        <title>Enterococcus alishanensis sp. nov., a novel lactic acid bacterium isolated from fresh coffee beans.</title>
        <authorList>
            <person name="Chen Y.-S."/>
        </authorList>
    </citation>
    <scope>NUCLEOTIDE SEQUENCE [LARGE SCALE GENOMIC DNA]</scope>
    <source>
        <strain evidence="2 3">ALS3</strain>
    </source>
</reference>
<evidence type="ECO:0000256" key="1">
    <source>
        <dbReference type="SAM" id="Phobius"/>
    </source>
</evidence>
<organism evidence="2 3">
    <name type="scientific">Enterococcus alishanensis</name>
    <dbReference type="NCBI Taxonomy" id="1303817"/>
    <lineage>
        <taxon>Bacteria</taxon>
        <taxon>Bacillati</taxon>
        <taxon>Bacillota</taxon>
        <taxon>Bacilli</taxon>
        <taxon>Lactobacillales</taxon>
        <taxon>Enterococcaceae</taxon>
        <taxon>Enterococcus</taxon>
    </lineage>
</organism>
<feature type="transmembrane region" description="Helical" evidence="1">
    <location>
        <begin position="20"/>
        <end position="37"/>
    </location>
</feature>
<accession>A0ABS6TA82</accession>
<proteinExistence type="predicted"/>
<gene>
    <name evidence="2" type="ORF">KUA55_03890</name>
</gene>
<name>A0ABS6TA82_9ENTE</name>
<dbReference type="InterPro" id="IPR024515">
    <property type="entry name" value="DUF3397"/>
</dbReference>
<dbReference type="Pfam" id="PF11877">
    <property type="entry name" value="DUF3397"/>
    <property type="match status" value="1"/>
</dbReference>
<feature type="transmembrane region" description="Helical" evidence="1">
    <location>
        <begin position="49"/>
        <end position="67"/>
    </location>
</feature>
<dbReference type="EMBL" id="JAHUZB010000002">
    <property type="protein sequence ID" value="MBV7389809.1"/>
    <property type="molecule type" value="Genomic_DNA"/>
</dbReference>
<keyword evidence="1" id="KW-0472">Membrane</keyword>
<keyword evidence="1" id="KW-0812">Transmembrane</keyword>
<protein>
    <submittedName>
        <fullName evidence="2">DUF3397 domain-containing protein</fullName>
    </submittedName>
</protein>
<keyword evidence="3" id="KW-1185">Reference proteome</keyword>
<keyword evidence="1" id="KW-1133">Transmembrane helix</keyword>
<evidence type="ECO:0000313" key="3">
    <source>
        <dbReference type="Proteomes" id="UP000774130"/>
    </source>
</evidence>